<name>A0A1T4LZU6_9BACT</name>
<sequence length="245" mass="25833">MKRTILLMAGVCSIGTMFAQVKKPAAAAKTTAAKPAATAAVTSYKNNKDSASYALGVRIAQNLKGQGFEGVNMNVLQKAMADVLQGKKLMLDDAVLDKCIGEYQQKASGEKAAVAKKAGQAFLAANGKRSGVVTLPSGLQYEVIKAGTDTSKPTLNDRVTCHYHGTLTDGTVFDSSVERGEPITFQLGGVIRGWQEALQLMTVGSKWKLYIPSDLAYGDRAAGAVIAPGSTLVFEVELISIEKGD</sequence>
<dbReference type="EMBL" id="FUWH01000003">
    <property type="protein sequence ID" value="SJZ60182.1"/>
    <property type="molecule type" value="Genomic_DNA"/>
</dbReference>
<evidence type="ECO:0000256" key="3">
    <source>
        <dbReference type="ARBA" id="ARBA00022729"/>
    </source>
</evidence>
<evidence type="ECO:0000256" key="2">
    <source>
        <dbReference type="ARBA" id="ARBA00006577"/>
    </source>
</evidence>
<reference evidence="10 11" key="1">
    <citation type="submission" date="2017-02" db="EMBL/GenBank/DDBJ databases">
        <authorList>
            <person name="Peterson S.W."/>
        </authorList>
    </citation>
    <scope>NUCLEOTIDE SEQUENCE [LARGE SCALE GENOMIC DNA]</scope>
    <source>
        <strain evidence="10 11">DSM 22335</strain>
    </source>
</reference>
<evidence type="ECO:0000256" key="8">
    <source>
        <dbReference type="SAM" id="SignalP"/>
    </source>
</evidence>
<comment type="catalytic activity">
    <reaction evidence="1 6 7">
        <text>[protein]-peptidylproline (omega=180) = [protein]-peptidylproline (omega=0)</text>
        <dbReference type="Rhea" id="RHEA:16237"/>
        <dbReference type="Rhea" id="RHEA-COMP:10747"/>
        <dbReference type="Rhea" id="RHEA-COMP:10748"/>
        <dbReference type="ChEBI" id="CHEBI:83833"/>
        <dbReference type="ChEBI" id="CHEBI:83834"/>
        <dbReference type="EC" id="5.2.1.8"/>
    </reaction>
</comment>
<feature type="chain" id="PRO_5012910826" description="Peptidyl-prolyl cis-trans isomerase" evidence="8">
    <location>
        <begin position="20"/>
        <end position="245"/>
    </location>
</feature>
<evidence type="ECO:0000256" key="1">
    <source>
        <dbReference type="ARBA" id="ARBA00000971"/>
    </source>
</evidence>
<keyword evidence="4 6" id="KW-0697">Rotamase</keyword>
<feature type="signal peptide" evidence="8">
    <location>
        <begin position="1"/>
        <end position="19"/>
    </location>
</feature>
<dbReference type="PANTHER" id="PTHR43811">
    <property type="entry name" value="FKBP-TYPE PEPTIDYL-PROLYL CIS-TRANS ISOMERASE FKPA"/>
    <property type="match status" value="1"/>
</dbReference>
<dbReference type="GO" id="GO:0006457">
    <property type="term" value="P:protein folding"/>
    <property type="evidence" value="ECO:0007669"/>
    <property type="project" value="InterPro"/>
</dbReference>
<dbReference type="GO" id="GO:0003755">
    <property type="term" value="F:peptidyl-prolyl cis-trans isomerase activity"/>
    <property type="evidence" value="ECO:0007669"/>
    <property type="project" value="UniProtKB-UniRule"/>
</dbReference>
<dbReference type="Pfam" id="PF00254">
    <property type="entry name" value="FKBP_C"/>
    <property type="match status" value="1"/>
</dbReference>
<dbReference type="Pfam" id="PF01346">
    <property type="entry name" value="FKBP_N"/>
    <property type="match status" value="1"/>
</dbReference>
<dbReference type="Gene3D" id="1.10.287.460">
    <property type="entry name" value="Peptidyl-prolyl cis-trans isomerase, FKBP-type, N-terminal domain"/>
    <property type="match status" value="1"/>
</dbReference>
<organism evidence="10 11">
    <name type="scientific">Sediminibacterium ginsengisoli</name>
    <dbReference type="NCBI Taxonomy" id="413434"/>
    <lineage>
        <taxon>Bacteria</taxon>
        <taxon>Pseudomonadati</taxon>
        <taxon>Bacteroidota</taxon>
        <taxon>Chitinophagia</taxon>
        <taxon>Chitinophagales</taxon>
        <taxon>Chitinophagaceae</taxon>
        <taxon>Sediminibacterium</taxon>
    </lineage>
</organism>
<keyword evidence="3 8" id="KW-0732">Signal</keyword>
<protein>
    <recommendedName>
        <fullName evidence="7">Peptidyl-prolyl cis-trans isomerase</fullName>
        <ecNumber evidence="7">5.2.1.8</ecNumber>
    </recommendedName>
</protein>
<dbReference type="InterPro" id="IPR000774">
    <property type="entry name" value="PPIase_FKBP_N"/>
</dbReference>
<dbReference type="InterPro" id="IPR046357">
    <property type="entry name" value="PPIase_dom_sf"/>
</dbReference>
<gene>
    <name evidence="10" type="ORF">SAMN04488132_10380</name>
</gene>
<dbReference type="Gene3D" id="3.10.50.40">
    <property type="match status" value="1"/>
</dbReference>
<evidence type="ECO:0000256" key="7">
    <source>
        <dbReference type="RuleBase" id="RU003915"/>
    </source>
</evidence>
<dbReference type="PROSITE" id="PS50059">
    <property type="entry name" value="FKBP_PPIASE"/>
    <property type="match status" value="1"/>
</dbReference>
<evidence type="ECO:0000256" key="6">
    <source>
        <dbReference type="PROSITE-ProRule" id="PRU00277"/>
    </source>
</evidence>
<dbReference type="EC" id="5.2.1.8" evidence="7"/>
<evidence type="ECO:0000259" key="9">
    <source>
        <dbReference type="PROSITE" id="PS50059"/>
    </source>
</evidence>
<evidence type="ECO:0000313" key="11">
    <source>
        <dbReference type="Proteomes" id="UP000190888"/>
    </source>
</evidence>
<comment type="similarity">
    <text evidence="2 7">Belongs to the FKBP-type PPIase family.</text>
</comment>
<dbReference type="Proteomes" id="UP000190888">
    <property type="component" value="Unassembled WGS sequence"/>
</dbReference>
<dbReference type="InterPro" id="IPR001179">
    <property type="entry name" value="PPIase_FKBP_dom"/>
</dbReference>
<evidence type="ECO:0000256" key="4">
    <source>
        <dbReference type="ARBA" id="ARBA00023110"/>
    </source>
</evidence>
<proteinExistence type="inferred from homology"/>
<dbReference type="InterPro" id="IPR036944">
    <property type="entry name" value="PPIase_FKBP_N_sf"/>
</dbReference>
<dbReference type="STRING" id="413434.SAMN04488132_10380"/>
<feature type="domain" description="PPIase FKBP-type" evidence="9">
    <location>
        <begin position="156"/>
        <end position="242"/>
    </location>
</feature>
<accession>A0A1T4LZU6</accession>
<dbReference type="AlphaFoldDB" id="A0A1T4LZU6"/>
<dbReference type="FunFam" id="3.10.50.40:FF:000045">
    <property type="entry name" value="Peptidyl-prolyl cis-trans isomerase"/>
    <property type="match status" value="1"/>
</dbReference>
<keyword evidence="5 6" id="KW-0413">Isomerase</keyword>
<evidence type="ECO:0000256" key="5">
    <source>
        <dbReference type="ARBA" id="ARBA00023235"/>
    </source>
</evidence>
<dbReference type="SUPFAM" id="SSF54534">
    <property type="entry name" value="FKBP-like"/>
    <property type="match status" value="1"/>
</dbReference>
<keyword evidence="11" id="KW-1185">Reference proteome</keyword>
<dbReference type="PANTHER" id="PTHR43811:SF23">
    <property type="entry name" value="FKBP-TYPE 22 KDA PEPTIDYL-PROLYL CIS-TRANS ISOMERASE"/>
    <property type="match status" value="1"/>
</dbReference>
<evidence type="ECO:0000313" key="10">
    <source>
        <dbReference type="EMBL" id="SJZ60182.1"/>
    </source>
</evidence>
<dbReference type="RefSeq" id="WP_078830585.1">
    <property type="nucleotide sequence ID" value="NZ_FUWH01000003.1"/>
</dbReference>
<dbReference type="OrthoDB" id="9814548at2"/>